<protein>
    <submittedName>
        <fullName evidence="1">Uncharacterized protein</fullName>
    </submittedName>
</protein>
<dbReference type="Proteomes" id="UP001628192">
    <property type="component" value="Unassembled WGS sequence"/>
</dbReference>
<name>A0ABQ0E8U9_9BACT</name>
<comment type="caution">
    <text evidence="1">The sequence shown here is derived from an EMBL/GenBank/DDBJ whole genome shotgun (WGS) entry which is preliminary data.</text>
</comment>
<evidence type="ECO:0000313" key="1">
    <source>
        <dbReference type="EMBL" id="GAB1254084.1"/>
    </source>
</evidence>
<accession>A0ABQ0E8U9</accession>
<sequence>MEFDEWREPIEFFLLGLDEHFPEDVSMAMCCMWTQVDIIDNDILNKVQDKKFGKVDPDFFDENERPRLRLSTIARITGIPQRLLEDSRIADFGSDKFRDAADFIRLTREKYSEADGKMREMYLRAWNDFYEESPKELKQQCEEKFKEIFGDPLAGISPIGTDETGSNVYTSADVAKALGMTEDDVIKSFEEYEQLGINVGFSMPEPEKGKIN</sequence>
<evidence type="ECO:0000313" key="2">
    <source>
        <dbReference type="Proteomes" id="UP001628192"/>
    </source>
</evidence>
<proteinExistence type="predicted"/>
<organism evidence="1 2">
    <name type="scientific">Desulfovibrio falkowii</name>
    <dbReference type="NCBI Taxonomy" id="3136602"/>
    <lineage>
        <taxon>Bacteria</taxon>
        <taxon>Pseudomonadati</taxon>
        <taxon>Thermodesulfobacteriota</taxon>
        <taxon>Desulfovibrionia</taxon>
        <taxon>Desulfovibrionales</taxon>
        <taxon>Desulfovibrionaceae</taxon>
        <taxon>Desulfovibrio</taxon>
    </lineage>
</organism>
<gene>
    <name evidence="1" type="ORF">Defa_15710</name>
</gene>
<dbReference type="RefSeq" id="WP_407844617.1">
    <property type="nucleotide sequence ID" value="NZ_BAAFSG010000001.1"/>
</dbReference>
<dbReference type="EMBL" id="BAAFSG010000001">
    <property type="protein sequence ID" value="GAB1254084.1"/>
    <property type="molecule type" value="Genomic_DNA"/>
</dbReference>
<keyword evidence="2" id="KW-1185">Reference proteome</keyword>
<reference evidence="1 2" key="1">
    <citation type="journal article" date="2025" name="Int. J. Syst. Evol. Microbiol.">
        <title>Desulfovibrio falkowii sp. nov., Porphyromonas miyakawae sp. nov., Mediterraneibacter flintii sp. nov. and Owariibacterium komagatae gen. nov., sp. nov., isolated from human faeces.</title>
        <authorList>
            <person name="Hamaguchi T."/>
            <person name="Ohara M."/>
            <person name="Hisatomi A."/>
            <person name="Sekiguchi K."/>
            <person name="Takeda J.I."/>
            <person name="Ueyama J."/>
            <person name="Ito M."/>
            <person name="Nishiwaki H."/>
            <person name="Ogi T."/>
            <person name="Hirayama M."/>
            <person name="Ohkuma M."/>
            <person name="Sakamoto M."/>
            <person name="Ohno K."/>
        </authorList>
    </citation>
    <scope>NUCLEOTIDE SEQUENCE [LARGE SCALE GENOMIC DNA]</scope>
    <source>
        <strain evidence="1 2">13CB8C</strain>
    </source>
</reference>